<proteinExistence type="inferred from homology"/>
<accession>T1A777</accession>
<dbReference type="Pfam" id="PF01256">
    <property type="entry name" value="Carb_kinase"/>
    <property type="match status" value="1"/>
</dbReference>
<keyword evidence="12" id="KW-0630">Potassium</keyword>
<comment type="catalytic activity">
    <reaction evidence="2">
        <text>(6R)-NADPHX = (6S)-NADPHX</text>
        <dbReference type="Rhea" id="RHEA:32227"/>
        <dbReference type="ChEBI" id="CHEBI:64076"/>
        <dbReference type="ChEBI" id="CHEBI:64077"/>
        <dbReference type="EC" id="5.1.99.6"/>
    </reaction>
</comment>
<evidence type="ECO:0000256" key="9">
    <source>
        <dbReference type="ARBA" id="ARBA00022741"/>
    </source>
</evidence>
<dbReference type="GO" id="GO:0005524">
    <property type="term" value="F:ATP binding"/>
    <property type="evidence" value="ECO:0007669"/>
    <property type="project" value="UniProtKB-KW"/>
</dbReference>
<evidence type="ECO:0000256" key="13">
    <source>
        <dbReference type="ARBA" id="ARBA00023027"/>
    </source>
</evidence>
<organism evidence="23">
    <name type="scientific">mine drainage metagenome</name>
    <dbReference type="NCBI Taxonomy" id="410659"/>
    <lineage>
        <taxon>unclassified sequences</taxon>
        <taxon>metagenomes</taxon>
        <taxon>ecological metagenomes</taxon>
    </lineage>
</organism>
<evidence type="ECO:0000256" key="5">
    <source>
        <dbReference type="ARBA" id="ARBA00009524"/>
    </source>
</evidence>
<dbReference type="PANTHER" id="PTHR12592:SF0">
    <property type="entry name" value="ATP-DEPENDENT (S)-NAD(P)H-HYDRATE DEHYDRATASE"/>
    <property type="match status" value="1"/>
</dbReference>
<evidence type="ECO:0000313" key="23">
    <source>
        <dbReference type="EMBL" id="EQD52723.1"/>
    </source>
</evidence>
<evidence type="ECO:0000256" key="4">
    <source>
        <dbReference type="ARBA" id="ARBA00006001"/>
    </source>
</evidence>
<evidence type="ECO:0000256" key="18">
    <source>
        <dbReference type="ARBA" id="ARBA00032624"/>
    </source>
</evidence>
<keyword evidence="11" id="KW-0521">NADP</keyword>
<dbReference type="PANTHER" id="PTHR12592">
    <property type="entry name" value="ATP-DEPENDENT (S)-NAD(P)H-HYDRATE DEHYDRATASE FAMILY MEMBER"/>
    <property type="match status" value="1"/>
</dbReference>
<feature type="domain" description="YjeF N-terminal" evidence="22">
    <location>
        <begin position="42"/>
        <end position="248"/>
    </location>
</feature>
<dbReference type="HAMAP" id="MF_01966">
    <property type="entry name" value="NADHX_epimerase"/>
    <property type="match status" value="1"/>
</dbReference>
<dbReference type="CDD" id="cd01171">
    <property type="entry name" value="YXKO-related"/>
    <property type="match status" value="1"/>
</dbReference>
<name>T1A777_9ZZZZ</name>
<keyword evidence="23" id="KW-0808">Transferase</keyword>
<comment type="similarity">
    <text evidence="5">In the C-terminal section; belongs to the NnrD/CARKD family.</text>
</comment>
<evidence type="ECO:0000256" key="1">
    <source>
        <dbReference type="ARBA" id="ARBA00000013"/>
    </source>
</evidence>
<sequence length="528" mass="55735">MLKRLYRMRHGAETAKQLIDTRSFSFKPTRPEAQVLFPVAQVRELERRAEAEAGLDSMTLMERAGTASLAFIRNLWPSVRSLGILAGPGNNGGDGLALAREARDAGYTVRVWTVGSAAGGPARVMAQKLGAVLTPMPFGQRGVGEADETELWVDALLGIGLNRPPEGLILSAIDQLNGMRAPVLSLDIPSGLDGDTGWVPGGFDRAVRASATITFLCQKRGLFTGVASRYVGCRLELVTLGVPSDLLMQLTPSARLLDVRDLDSALPPRSPASHKGDWGHLLIAGGGLGYGGAVRLVAEGALRAGAGLVSVVTRPEHVAGLISARPEAMVHGTRSGRIPEALLERADIGVMGCGLGQDRWGKALWEQMMQWPKPLIVDADGLNLLAQSPRQRDSWLITPHPGEAARLLNVSIDAIEKNRFDACLRLADRYRAEVVLKGSGTLVSGTPMAVCPFGNAGMASGGMGDFLSGILAGLAAQGIPLDRAGALGVLVHALAGDDAARLGQRGLLATDLAPFVRTRVNPEGSSRH</sequence>
<evidence type="ECO:0000256" key="19">
    <source>
        <dbReference type="ARBA" id="ARBA00048238"/>
    </source>
</evidence>
<dbReference type="PROSITE" id="PS51383">
    <property type="entry name" value="YJEF_C_3"/>
    <property type="match status" value="1"/>
</dbReference>
<keyword evidence="13" id="KW-0520">NAD</keyword>
<dbReference type="HAMAP" id="MF_01965">
    <property type="entry name" value="NADHX_dehydratase"/>
    <property type="match status" value="1"/>
</dbReference>
<comment type="catalytic activity">
    <reaction evidence="19">
        <text>(6S)-NADHX + ADP = AMP + phosphate + NADH + H(+)</text>
        <dbReference type="Rhea" id="RHEA:32223"/>
        <dbReference type="ChEBI" id="CHEBI:15378"/>
        <dbReference type="ChEBI" id="CHEBI:43474"/>
        <dbReference type="ChEBI" id="CHEBI:57945"/>
        <dbReference type="ChEBI" id="CHEBI:64074"/>
        <dbReference type="ChEBI" id="CHEBI:456215"/>
        <dbReference type="ChEBI" id="CHEBI:456216"/>
        <dbReference type="EC" id="4.2.1.136"/>
    </reaction>
</comment>
<protein>
    <recommendedName>
        <fullName evidence="18">Nicotinamide nucleotide repair protein</fullName>
        <ecNumber evidence="7">4.2.1.136</ecNumber>
        <ecNumber evidence="6">5.1.99.6</ecNumber>
    </recommendedName>
</protein>
<gene>
    <name evidence="23" type="ORF">B1B_10599</name>
</gene>
<comment type="cofactor">
    <cofactor evidence="3">
        <name>K(+)</name>
        <dbReference type="ChEBI" id="CHEBI:29103"/>
    </cofactor>
</comment>
<dbReference type="AlphaFoldDB" id="T1A777"/>
<keyword evidence="14" id="KW-0413">Isomerase</keyword>
<keyword evidence="9" id="KW-0547">Nucleotide-binding</keyword>
<keyword evidence="15" id="KW-0456">Lyase</keyword>
<dbReference type="EC" id="5.1.99.6" evidence="6"/>
<dbReference type="GO" id="GO:0110051">
    <property type="term" value="P:metabolite repair"/>
    <property type="evidence" value="ECO:0007669"/>
    <property type="project" value="TreeGrafter"/>
</dbReference>
<evidence type="ECO:0000256" key="2">
    <source>
        <dbReference type="ARBA" id="ARBA00000909"/>
    </source>
</evidence>
<dbReference type="InterPro" id="IPR004443">
    <property type="entry name" value="YjeF_N_dom"/>
</dbReference>
<dbReference type="InterPro" id="IPR030677">
    <property type="entry name" value="Nnr"/>
</dbReference>
<evidence type="ECO:0000256" key="6">
    <source>
        <dbReference type="ARBA" id="ARBA00012228"/>
    </source>
</evidence>
<evidence type="ECO:0000256" key="3">
    <source>
        <dbReference type="ARBA" id="ARBA00001958"/>
    </source>
</evidence>
<dbReference type="SUPFAM" id="SSF64153">
    <property type="entry name" value="YjeF N-terminal domain-like"/>
    <property type="match status" value="1"/>
</dbReference>
<keyword evidence="8" id="KW-0479">Metal-binding</keyword>
<evidence type="ECO:0000256" key="14">
    <source>
        <dbReference type="ARBA" id="ARBA00023235"/>
    </source>
</evidence>
<dbReference type="EMBL" id="AUZY01006912">
    <property type="protein sequence ID" value="EQD52723.1"/>
    <property type="molecule type" value="Genomic_DNA"/>
</dbReference>
<evidence type="ECO:0000256" key="7">
    <source>
        <dbReference type="ARBA" id="ARBA00013129"/>
    </source>
</evidence>
<dbReference type="GO" id="GO:0052856">
    <property type="term" value="F:NAD(P)HX epimerase activity"/>
    <property type="evidence" value="ECO:0007669"/>
    <property type="project" value="UniProtKB-EC"/>
</dbReference>
<dbReference type="SUPFAM" id="SSF53613">
    <property type="entry name" value="Ribokinase-like"/>
    <property type="match status" value="1"/>
</dbReference>
<dbReference type="GO" id="GO:0016301">
    <property type="term" value="F:kinase activity"/>
    <property type="evidence" value="ECO:0007669"/>
    <property type="project" value="UniProtKB-KW"/>
</dbReference>
<keyword evidence="16" id="KW-0511">Multifunctional enzyme</keyword>
<feature type="domain" description="YjeF C-terminal" evidence="21">
    <location>
        <begin position="258"/>
        <end position="523"/>
    </location>
</feature>
<evidence type="ECO:0000256" key="12">
    <source>
        <dbReference type="ARBA" id="ARBA00022958"/>
    </source>
</evidence>
<dbReference type="EC" id="4.2.1.136" evidence="7"/>
<comment type="similarity">
    <text evidence="4">In the N-terminal section; belongs to the NnrE/AIBP family.</text>
</comment>
<dbReference type="PROSITE" id="PS51385">
    <property type="entry name" value="YJEF_N"/>
    <property type="match status" value="1"/>
</dbReference>
<keyword evidence="10" id="KW-0067">ATP-binding</keyword>
<dbReference type="PIRSF" id="PIRSF017184">
    <property type="entry name" value="Nnr"/>
    <property type="match status" value="1"/>
</dbReference>
<comment type="catalytic activity">
    <reaction evidence="20">
        <text>(6S)-NADPHX + ADP = AMP + phosphate + NADPH + H(+)</text>
        <dbReference type="Rhea" id="RHEA:32235"/>
        <dbReference type="ChEBI" id="CHEBI:15378"/>
        <dbReference type="ChEBI" id="CHEBI:43474"/>
        <dbReference type="ChEBI" id="CHEBI:57783"/>
        <dbReference type="ChEBI" id="CHEBI:64076"/>
        <dbReference type="ChEBI" id="CHEBI:456215"/>
        <dbReference type="ChEBI" id="CHEBI:456216"/>
        <dbReference type="EC" id="4.2.1.136"/>
    </reaction>
</comment>
<dbReference type="InterPro" id="IPR036652">
    <property type="entry name" value="YjeF_N_dom_sf"/>
</dbReference>
<dbReference type="Gene3D" id="3.40.1190.20">
    <property type="match status" value="1"/>
</dbReference>
<keyword evidence="23" id="KW-0418">Kinase</keyword>
<evidence type="ECO:0000256" key="10">
    <source>
        <dbReference type="ARBA" id="ARBA00022840"/>
    </source>
</evidence>
<comment type="catalytic activity">
    <reaction evidence="1">
        <text>(6R)-NADHX = (6S)-NADHX</text>
        <dbReference type="Rhea" id="RHEA:32215"/>
        <dbReference type="ChEBI" id="CHEBI:64074"/>
        <dbReference type="ChEBI" id="CHEBI:64075"/>
        <dbReference type="EC" id="5.1.99.6"/>
    </reaction>
</comment>
<dbReference type="GO" id="GO:0046872">
    <property type="term" value="F:metal ion binding"/>
    <property type="evidence" value="ECO:0007669"/>
    <property type="project" value="UniProtKB-KW"/>
</dbReference>
<dbReference type="Gene3D" id="3.40.50.10260">
    <property type="entry name" value="YjeF N-terminal domain"/>
    <property type="match status" value="1"/>
</dbReference>
<reference evidence="23" key="1">
    <citation type="submission" date="2013-08" db="EMBL/GenBank/DDBJ databases">
        <authorList>
            <person name="Mendez C."/>
            <person name="Richter M."/>
            <person name="Ferrer M."/>
            <person name="Sanchez J."/>
        </authorList>
    </citation>
    <scope>NUCLEOTIDE SEQUENCE</scope>
</reference>
<dbReference type="InterPro" id="IPR000631">
    <property type="entry name" value="CARKD"/>
</dbReference>
<evidence type="ECO:0000259" key="22">
    <source>
        <dbReference type="PROSITE" id="PS51385"/>
    </source>
</evidence>
<dbReference type="Pfam" id="PF03853">
    <property type="entry name" value="YjeF_N"/>
    <property type="match status" value="1"/>
</dbReference>
<dbReference type="InterPro" id="IPR029056">
    <property type="entry name" value="Ribokinase-like"/>
</dbReference>
<evidence type="ECO:0000256" key="16">
    <source>
        <dbReference type="ARBA" id="ARBA00023268"/>
    </source>
</evidence>
<evidence type="ECO:0000256" key="11">
    <source>
        <dbReference type="ARBA" id="ARBA00022857"/>
    </source>
</evidence>
<comment type="function">
    <text evidence="17">Bifunctional enzyme that catalyzes the epimerization of the S- and R-forms of NAD(P)HX and the dehydration of the S-form of NAD(P)HX at the expense of ADP, which is converted to AMP. This allows the repair of both epimers of NAD(P)HX, a damaged form of NAD(P)H that is a result of enzymatic or heat-dependent hydration.</text>
</comment>
<evidence type="ECO:0000256" key="17">
    <source>
        <dbReference type="ARBA" id="ARBA00025153"/>
    </source>
</evidence>
<dbReference type="NCBIfam" id="TIGR00197">
    <property type="entry name" value="yjeF_nterm"/>
    <property type="match status" value="1"/>
</dbReference>
<evidence type="ECO:0000256" key="20">
    <source>
        <dbReference type="ARBA" id="ARBA00049209"/>
    </source>
</evidence>
<evidence type="ECO:0000256" key="8">
    <source>
        <dbReference type="ARBA" id="ARBA00022723"/>
    </source>
</evidence>
<comment type="caution">
    <text evidence="23">The sequence shown here is derived from an EMBL/GenBank/DDBJ whole genome shotgun (WGS) entry which is preliminary data.</text>
</comment>
<dbReference type="GO" id="GO:0052855">
    <property type="term" value="F:ADP-dependent NAD(P)H-hydrate dehydratase activity"/>
    <property type="evidence" value="ECO:0007669"/>
    <property type="project" value="UniProtKB-EC"/>
</dbReference>
<evidence type="ECO:0000256" key="15">
    <source>
        <dbReference type="ARBA" id="ARBA00023239"/>
    </source>
</evidence>
<dbReference type="NCBIfam" id="TIGR00196">
    <property type="entry name" value="yjeF_cterm"/>
    <property type="match status" value="1"/>
</dbReference>
<evidence type="ECO:0000259" key="21">
    <source>
        <dbReference type="PROSITE" id="PS51383"/>
    </source>
</evidence>
<reference evidence="23" key="2">
    <citation type="journal article" date="2014" name="ISME J.">
        <title>Microbial stratification in low pH oxic and suboxic macroscopic growths along an acid mine drainage.</title>
        <authorList>
            <person name="Mendez-Garcia C."/>
            <person name="Mesa V."/>
            <person name="Sprenger R.R."/>
            <person name="Richter M."/>
            <person name="Diez M.S."/>
            <person name="Solano J."/>
            <person name="Bargiela R."/>
            <person name="Golyshina O.V."/>
            <person name="Manteca A."/>
            <person name="Ramos J.L."/>
            <person name="Gallego J.R."/>
            <person name="Llorente I."/>
            <person name="Martins Dos Santos V.A."/>
            <person name="Jensen O.N."/>
            <person name="Pelaez A.I."/>
            <person name="Sanchez J."/>
            <person name="Ferrer M."/>
        </authorList>
    </citation>
    <scope>NUCLEOTIDE SEQUENCE</scope>
</reference>